<keyword evidence="2" id="KW-1185">Reference proteome</keyword>
<dbReference type="Proteomes" id="UP001597371">
    <property type="component" value="Unassembled WGS sequence"/>
</dbReference>
<evidence type="ECO:0000313" key="2">
    <source>
        <dbReference type="Proteomes" id="UP001597371"/>
    </source>
</evidence>
<sequence length="156" mass="17337">MTELKLLALDEDDLAILSAHCQDAVVRAADLSFERAAGRFLVPMNRFVWEEAAARRGFLARRRPYERRRAVLHFDRVRRVSQTGVLVGDPDQVLALLALRFTPGEAPSGLVELVFAGGSAIRLEVECIEAQLADLGAAWSTQNRPDHAREDFELPG</sequence>
<proteinExistence type="predicted"/>
<reference evidence="2" key="1">
    <citation type="journal article" date="2019" name="Int. J. Syst. Evol. Microbiol.">
        <title>The Global Catalogue of Microorganisms (GCM) 10K type strain sequencing project: providing services to taxonomists for standard genome sequencing and annotation.</title>
        <authorList>
            <consortium name="The Broad Institute Genomics Platform"/>
            <consortium name="The Broad Institute Genome Sequencing Center for Infectious Disease"/>
            <person name="Wu L."/>
            <person name="Ma J."/>
        </authorList>
    </citation>
    <scope>NUCLEOTIDE SEQUENCE [LARGE SCALE GENOMIC DNA]</scope>
    <source>
        <strain evidence="2">ZS-35-S2</strain>
    </source>
</reference>
<gene>
    <name evidence="1" type="ORF">ACFSKQ_05050</name>
</gene>
<dbReference type="InterPro" id="IPR021335">
    <property type="entry name" value="DUF2948"/>
</dbReference>
<accession>A0ABW5CJG8</accession>
<organism evidence="1 2">
    <name type="scientific">Aureimonas populi</name>
    <dbReference type="NCBI Taxonomy" id="1701758"/>
    <lineage>
        <taxon>Bacteria</taxon>
        <taxon>Pseudomonadati</taxon>
        <taxon>Pseudomonadota</taxon>
        <taxon>Alphaproteobacteria</taxon>
        <taxon>Hyphomicrobiales</taxon>
        <taxon>Aurantimonadaceae</taxon>
        <taxon>Aureimonas</taxon>
    </lineage>
</organism>
<dbReference type="RefSeq" id="WP_209739756.1">
    <property type="nucleotide sequence ID" value="NZ_CP072611.1"/>
</dbReference>
<evidence type="ECO:0000313" key="1">
    <source>
        <dbReference type="EMBL" id="MFD2236831.1"/>
    </source>
</evidence>
<dbReference type="EMBL" id="JBHUIJ010000005">
    <property type="protein sequence ID" value="MFD2236831.1"/>
    <property type="molecule type" value="Genomic_DNA"/>
</dbReference>
<protein>
    <submittedName>
        <fullName evidence="1">DUF2948 family protein</fullName>
    </submittedName>
</protein>
<name>A0ABW5CJG8_9HYPH</name>
<comment type="caution">
    <text evidence="1">The sequence shown here is derived from an EMBL/GenBank/DDBJ whole genome shotgun (WGS) entry which is preliminary data.</text>
</comment>
<dbReference type="Pfam" id="PF11164">
    <property type="entry name" value="DUF2948"/>
    <property type="match status" value="1"/>
</dbReference>